<organism evidence="4 5">
    <name type="scientific">Catalinimonas alkaloidigena</name>
    <dbReference type="NCBI Taxonomy" id="1075417"/>
    <lineage>
        <taxon>Bacteria</taxon>
        <taxon>Pseudomonadati</taxon>
        <taxon>Bacteroidota</taxon>
        <taxon>Cytophagia</taxon>
        <taxon>Cytophagales</taxon>
        <taxon>Catalimonadaceae</taxon>
        <taxon>Catalinimonas</taxon>
    </lineage>
</organism>
<keyword evidence="3" id="KW-0203">Cytokinin biosynthesis</keyword>
<reference evidence="4 5" key="1">
    <citation type="submission" date="2016-10" db="EMBL/GenBank/DDBJ databases">
        <authorList>
            <person name="de Groot N.N."/>
        </authorList>
    </citation>
    <scope>NUCLEOTIDE SEQUENCE [LARGE SCALE GENOMIC DNA]</scope>
    <source>
        <strain evidence="4 5">DSM 25186</strain>
    </source>
</reference>
<dbReference type="SUPFAM" id="SSF102405">
    <property type="entry name" value="MCP/YpsA-like"/>
    <property type="match status" value="1"/>
</dbReference>
<dbReference type="Gene3D" id="3.40.50.450">
    <property type="match status" value="1"/>
</dbReference>
<dbReference type="InterPro" id="IPR031100">
    <property type="entry name" value="LOG_fam"/>
</dbReference>
<evidence type="ECO:0000313" key="4">
    <source>
        <dbReference type="EMBL" id="SDK97255.1"/>
    </source>
</evidence>
<dbReference type="STRING" id="1075417.SAMN05421823_10430"/>
<dbReference type="Pfam" id="PF03641">
    <property type="entry name" value="Lysine_decarbox"/>
    <property type="match status" value="1"/>
</dbReference>
<proteinExistence type="inferred from homology"/>
<accession>A0A1G9G9L1</accession>
<keyword evidence="5" id="KW-1185">Reference proteome</keyword>
<dbReference type="NCBIfam" id="TIGR00730">
    <property type="entry name" value="Rossman fold protein, TIGR00730 family"/>
    <property type="match status" value="1"/>
</dbReference>
<comment type="similarity">
    <text evidence="2 3">Belongs to the LOG family.</text>
</comment>
<dbReference type="GO" id="GO:0005829">
    <property type="term" value="C:cytosol"/>
    <property type="evidence" value="ECO:0007669"/>
    <property type="project" value="TreeGrafter"/>
</dbReference>
<dbReference type="AlphaFoldDB" id="A0A1G9G9L1"/>
<protein>
    <recommendedName>
        <fullName evidence="3">Cytokinin riboside 5'-monophosphate phosphoribohydrolase</fullName>
        <ecNumber evidence="3">3.2.2.n1</ecNumber>
    </recommendedName>
</protein>
<keyword evidence="3" id="KW-0378">Hydrolase</keyword>
<dbReference type="EMBL" id="FNFO01000004">
    <property type="protein sequence ID" value="SDK97255.1"/>
    <property type="molecule type" value="Genomic_DNA"/>
</dbReference>
<dbReference type="RefSeq" id="WP_089681803.1">
    <property type="nucleotide sequence ID" value="NZ_FNFO01000004.1"/>
</dbReference>
<dbReference type="GO" id="GO:0008714">
    <property type="term" value="F:AMP nucleosidase activity"/>
    <property type="evidence" value="ECO:0007669"/>
    <property type="project" value="UniProtKB-EC"/>
</dbReference>
<name>A0A1G9G9L1_9BACT</name>
<dbReference type="PANTHER" id="PTHR31223:SF70">
    <property type="entry name" value="LOG FAMILY PROTEIN YJL055W"/>
    <property type="match status" value="1"/>
</dbReference>
<dbReference type="OrthoDB" id="9801098at2"/>
<evidence type="ECO:0000313" key="5">
    <source>
        <dbReference type="Proteomes" id="UP000198510"/>
    </source>
</evidence>
<comment type="catalytic activity">
    <reaction evidence="1">
        <text>AMP + H2O = D-ribose 5-phosphate + adenine</text>
        <dbReference type="Rhea" id="RHEA:20129"/>
        <dbReference type="ChEBI" id="CHEBI:15377"/>
        <dbReference type="ChEBI" id="CHEBI:16708"/>
        <dbReference type="ChEBI" id="CHEBI:78346"/>
        <dbReference type="ChEBI" id="CHEBI:456215"/>
        <dbReference type="EC" id="3.2.2.4"/>
    </reaction>
</comment>
<evidence type="ECO:0000256" key="2">
    <source>
        <dbReference type="ARBA" id="ARBA00006763"/>
    </source>
</evidence>
<dbReference type="EC" id="3.2.2.n1" evidence="3"/>
<dbReference type="GO" id="GO:0009691">
    <property type="term" value="P:cytokinin biosynthetic process"/>
    <property type="evidence" value="ECO:0007669"/>
    <property type="project" value="UniProtKB-UniRule"/>
</dbReference>
<gene>
    <name evidence="4" type="ORF">SAMN05421823_10430</name>
</gene>
<evidence type="ECO:0000256" key="3">
    <source>
        <dbReference type="RuleBase" id="RU363015"/>
    </source>
</evidence>
<evidence type="ECO:0000256" key="1">
    <source>
        <dbReference type="ARBA" id="ARBA00000274"/>
    </source>
</evidence>
<sequence>MIKRVCVYCASSARIDPVYFEATERLARQLVRHNIQVVYGGGAVGLMGKLADTVLAEGGSILGIMPQFMNEVEWAHKAVKEFVFVADMHERKKRFLEGVDAVVALPGGCGTLEELMEVITLKRLGLFAQPIIILNTKGYYDPLAQMLERCITEKFMADSHRDMWRFVDEPEAVIPAIQNSPSWNSGAIQDAALK</sequence>
<dbReference type="InterPro" id="IPR005269">
    <property type="entry name" value="LOG"/>
</dbReference>
<dbReference type="PANTHER" id="PTHR31223">
    <property type="entry name" value="LOG FAMILY PROTEIN YJL055W"/>
    <property type="match status" value="1"/>
</dbReference>
<dbReference type="Proteomes" id="UP000198510">
    <property type="component" value="Unassembled WGS sequence"/>
</dbReference>